<accession>A0ABR4YHM8</accession>
<evidence type="ECO:0000313" key="3">
    <source>
        <dbReference type="Proteomes" id="UP000030889"/>
    </source>
</evidence>
<evidence type="ECO:0000256" key="1">
    <source>
        <dbReference type="SAM" id="MobiDB-lite"/>
    </source>
</evidence>
<comment type="caution">
    <text evidence="2">The sequence shown here is derived from an EMBL/GenBank/DDBJ whole genome shotgun (WGS) entry which is preliminary data.</text>
</comment>
<proteinExistence type="predicted"/>
<protein>
    <submittedName>
        <fullName evidence="2">Uncharacterized protein</fullName>
    </submittedName>
</protein>
<evidence type="ECO:0000313" key="2">
    <source>
        <dbReference type="EMBL" id="KHE41678.1"/>
    </source>
</evidence>
<feature type="region of interest" description="Disordered" evidence="1">
    <location>
        <begin position="1"/>
        <end position="21"/>
    </location>
</feature>
<dbReference type="EMBL" id="JRGF01000009">
    <property type="protein sequence ID" value="KHE41678.1"/>
    <property type="molecule type" value="Genomic_DNA"/>
</dbReference>
<keyword evidence="3" id="KW-1185">Reference proteome</keyword>
<organism evidence="2 3">
    <name type="scientific">Alistipes inops</name>
    <dbReference type="NCBI Taxonomy" id="1501391"/>
    <lineage>
        <taxon>Bacteria</taxon>
        <taxon>Pseudomonadati</taxon>
        <taxon>Bacteroidota</taxon>
        <taxon>Bacteroidia</taxon>
        <taxon>Bacteroidales</taxon>
        <taxon>Rikenellaceae</taxon>
        <taxon>Alistipes</taxon>
    </lineage>
</organism>
<dbReference type="Proteomes" id="UP000030889">
    <property type="component" value="Unassembled WGS sequence"/>
</dbReference>
<sequence>MGIEQRKKAFSRWRPVGEKTEATEGRWAGEVRPIGCIQVDGFVFGATTGCSAAATAQGRFLMRKK</sequence>
<gene>
    <name evidence="2" type="ORF">LG35_07920</name>
</gene>
<name>A0ABR4YHM8_9BACT</name>
<reference evidence="2 3" key="1">
    <citation type="submission" date="2014-09" db="EMBL/GenBank/DDBJ databases">
        <title>Alistipes sp. 627, sp. nov., a novel member of the family Rikenellaceae isolated from human faeces.</title>
        <authorList>
            <person name="Shkoporov A.N."/>
            <person name="Chaplin A.V."/>
            <person name="Motuzova O.V."/>
            <person name="Kafarskaia L.I."/>
            <person name="Khokhlova E.V."/>
            <person name="Efimov B.A."/>
        </authorList>
    </citation>
    <scope>NUCLEOTIDE SEQUENCE [LARGE SCALE GENOMIC DNA]</scope>
    <source>
        <strain evidence="2 3">627</strain>
    </source>
</reference>